<feature type="compositionally biased region" description="Basic and acidic residues" evidence="1">
    <location>
        <begin position="607"/>
        <end position="621"/>
    </location>
</feature>
<dbReference type="EMBL" id="JAVDVI010000016">
    <property type="protein sequence ID" value="MDR6969184.1"/>
    <property type="molecule type" value="Genomic_DNA"/>
</dbReference>
<gene>
    <name evidence="2" type="ORF">J2X31_003211</name>
</gene>
<keyword evidence="3" id="KW-1185">Reference proteome</keyword>
<dbReference type="RefSeq" id="WP_310027968.1">
    <property type="nucleotide sequence ID" value="NZ_JAVDVI010000016.1"/>
</dbReference>
<feature type="region of interest" description="Disordered" evidence="1">
    <location>
        <begin position="588"/>
        <end position="621"/>
    </location>
</feature>
<name>A0ABU1TTG3_9FLAO</name>
<comment type="caution">
    <text evidence="2">The sequence shown here is derived from an EMBL/GenBank/DDBJ whole genome shotgun (WGS) entry which is preliminary data.</text>
</comment>
<evidence type="ECO:0000313" key="2">
    <source>
        <dbReference type="EMBL" id="MDR6969184.1"/>
    </source>
</evidence>
<evidence type="ECO:0000256" key="1">
    <source>
        <dbReference type="SAM" id="MobiDB-lite"/>
    </source>
</evidence>
<proteinExistence type="predicted"/>
<sequence>MNTEIKNTLFRFVSMRAPELSNDTEQNLRFVFRPDLLVSKFKGVEDSPEKKEKLKEAIDTALTYLPISSLDRFVPATKETLRTEFDNTIYLFSIWLAKNKIGYRKTELAEKIIPALSVVKPNGERVDFSDKKNILWDNIFYQVVTHKDFYAKELAMQLLHALHVIENYEEGNHAKNALLMKARVVLPKEFFVDEVAEETNTIFSTLSTEPRIALLPNRIMQKRHVIAYTEDENEKLEKLKGELKKGHKEYQKEYSQALKEAQVAHQILIKPTLEAHKLAVKTSLQNWCSIRNPELEYNPKDPCSTPPVIPEPDLEPFEFTFRKEVDLDYFRDNEILSEESLQLLETLTNQSNLQARGPIVAGLNFEKKSVLEDTDSFDKTFAGIDSLIANNRNLIIENTEIASNKRISLGGVLIPISNNNTIVNPFEYELSANTLINGEQKAMLSFEVPDSSWEIESFSYTFDKGSEIFTNVISQSNRIGNHIILSSLPLGNVKVNEEITGAFNGEIRFLNGGKKDIVIGNLNLSNILIGQLFNPVETDVDGNEGFVPAGFGMKQLGIADYKRVEQSVHCYVEGEVAHIENIMAREYKEKSTRRLRKSENTTTSSSESEREQLTDTTSTERYDMQSEVAKVIQQSNDFLAGTQFSVHGAGYSLGGSANFATHNSKEESSRQSVTQAKEITEKALDRIVNKVKEERIEKIVEEYEENNKHGFDNTQGDKHVVGVYRWVDKLYKNKVINYGKRLMFEFMIPQPGKLHTLGMKEGLDNESTEFEAPQDPRTFQKDLISLTSGLNLKRSNLFTGSSLNLKDYSKVNDTTLKYWSSKYNVEVPSKPEQEITIGKGFAYTAPETMNSEWEETAAGSEEVQIPDGYVTESASVSWHHSVEDNCGSSVIVGKNKYSVNPNGAISSPEEEFVKGYIGSIPVSYSALGHHSGNVNVEIKCKLTTTAEQKWQQETFKAIIDAYEDSLAIYKEKLEAEKQKAITIKGTNPGFYRQIENTILRKNCISYMIDRRKGAKKTYGLEMSNRKPFIDYEINLNEGLDNYAAFVKFMEQAFEWDLMSYNLYPFYWGSKSDWASLYQYDESNDPLFRNFMQSGMARVIATVRPGFEDAVRYFLQTGKIWSGGEVPLIHDELYMSIVEELDDQEGKQEGKAWITRLPTALTILQADSIGLKVEKALPCNCDDIINDETFENPEEALCSSKIESEVGQTLAGATSAKAQNNITRVLRVAYDSTLEGTVISRVLNAINIGVPYPVRFTVLEDEDYIIAATPQFSPSVEGYVTPIFKYKLVNLGKNKTGEHYGFEGIQLTPDNLELIHSNEAAVKDYLNNPGTQLVDLGWDITGTTISTFINNLENPIDLQEQGDGYVIVKVTDNDDPKTYFFTGQGGSYGMYNMHAQEAFFVLLNQTHRTNEETFVFAGNQKFSLVKTAKNVLMVTVNGQKLNKIGSNVQYSITTDNELEIVDNLTAGDVINIIYYYS</sequence>
<reference evidence="2 3" key="1">
    <citation type="submission" date="2023-07" db="EMBL/GenBank/DDBJ databases">
        <title>Sorghum-associated microbial communities from plants grown in Nebraska, USA.</title>
        <authorList>
            <person name="Schachtman D."/>
        </authorList>
    </citation>
    <scope>NUCLEOTIDE SEQUENCE [LARGE SCALE GENOMIC DNA]</scope>
    <source>
        <strain evidence="2 3">3773</strain>
    </source>
</reference>
<organism evidence="2 3">
    <name type="scientific">Flavobacterium arsenatis</name>
    <dbReference type="NCBI Taxonomy" id="1484332"/>
    <lineage>
        <taxon>Bacteria</taxon>
        <taxon>Pseudomonadati</taxon>
        <taxon>Bacteroidota</taxon>
        <taxon>Flavobacteriia</taxon>
        <taxon>Flavobacteriales</taxon>
        <taxon>Flavobacteriaceae</taxon>
        <taxon>Flavobacterium</taxon>
    </lineage>
</organism>
<protein>
    <submittedName>
        <fullName evidence="2">Uncharacterized protein</fullName>
    </submittedName>
</protein>
<dbReference type="Proteomes" id="UP001255185">
    <property type="component" value="Unassembled WGS sequence"/>
</dbReference>
<evidence type="ECO:0000313" key="3">
    <source>
        <dbReference type="Proteomes" id="UP001255185"/>
    </source>
</evidence>
<accession>A0ABU1TTG3</accession>